<feature type="coiled-coil region" evidence="1">
    <location>
        <begin position="216"/>
        <end position="331"/>
    </location>
</feature>
<evidence type="ECO:0000256" key="2">
    <source>
        <dbReference type="SAM" id="Phobius"/>
    </source>
</evidence>
<sequence>MKNINVFGYATFGTPNGFTQSCIYGNKSLEKLLKTFDLKTNAIQLLSANDYIFSIRKESTQNNTFLSYSVYTYAKEKNSNRSGTFVGTSLVFVDETIAENLIFTSLSSIHSQLKKNNIGINNTLNINHSKDFNIQNVFSKDFEKLEYQTTRFNFLDWENSGKNLVVFTNRFDQNEIQNLFKKSLQLLPKYDTIYFIDSNEIAEFVSQKRLFRLTDKDGLEKEIQILQEERKQKITNAISKFEKEKEKLDEERKKVDENLKKQLEQNKQKHSENQEEINKSENDLNKLNIVYQNFLKKYDELINGLNADKTLEEINNSYAEYKRNFEEEKKKLDTVSYLQSFQNPRINTHSSQNRPPNYNHHYDDDIKEDTVDNKVYIVLIVSVILNILLIVAALVYYFMFFEKQQEQYENINQEEPINNEEIISDSSQTKLNPVPDTILMANDYKLVAKQLERNMKIKDVVKVIFDKNKTEIKDFYQNQKEDYTKLLIEKNSASFNTVDSLFTGDSIKVIPSKKSNK</sequence>
<dbReference type="RefSeq" id="WP_063969139.1">
    <property type="nucleotide sequence ID" value="NZ_JAMXLT020000003.1"/>
</dbReference>
<keyword evidence="2" id="KW-1133">Transmembrane helix</keyword>
<proteinExistence type="predicted"/>
<evidence type="ECO:0008006" key="5">
    <source>
        <dbReference type="Google" id="ProtNLM"/>
    </source>
</evidence>
<comment type="caution">
    <text evidence="3">The sequence shown here is derived from an EMBL/GenBank/DDBJ whole genome shotgun (WGS) entry which is preliminary data.</text>
</comment>
<organism evidence="3 4">
    <name type="scientific">Epilithonimonas ginsengisoli</name>
    <dbReference type="NCBI Taxonomy" id="1245592"/>
    <lineage>
        <taxon>Bacteria</taxon>
        <taxon>Pseudomonadati</taxon>
        <taxon>Bacteroidota</taxon>
        <taxon>Flavobacteriia</taxon>
        <taxon>Flavobacteriales</taxon>
        <taxon>Weeksellaceae</taxon>
        <taxon>Chryseobacterium group</taxon>
        <taxon>Epilithonimonas</taxon>
    </lineage>
</organism>
<keyword evidence="2" id="KW-0472">Membrane</keyword>
<keyword evidence="4" id="KW-1185">Reference proteome</keyword>
<evidence type="ECO:0000256" key="1">
    <source>
        <dbReference type="SAM" id="Coils"/>
    </source>
</evidence>
<feature type="transmembrane region" description="Helical" evidence="2">
    <location>
        <begin position="375"/>
        <end position="398"/>
    </location>
</feature>
<evidence type="ECO:0000313" key="4">
    <source>
        <dbReference type="Proteomes" id="UP001204439"/>
    </source>
</evidence>
<evidence type="ECO:0000313" key="3">
    <source>
        <dbReference type="EMBL" id="MDW8547882.1"/>
    </source>
</evidence>
<accession>A0ABU4JDY8</accession>
<dbReference type="Proteomes" id="UP001204439">
    <property type="component" value="Unassembled WGS sequence"/>
</dbReference>
<dbReference type="PROSITE" id="PS51257">
    <property type="entry name" value="PROKAR_LIPOPROTEIN"/>
    <property type="match status" value="1"/>
</dbReference>
<dbReference type="EMBL" id="JAMXLT020000003">
    <property type="protein sequence ID" value="MDW8547882.1"/>
    <property type="molecule type" value="Genomic_DNA"/>
</dbReference>
<gene>
    <name evidence="3" type="ORF">NG800_003090</name>
</gene>
<keyword evidence="2" id="KW-0812">Transmembrane</keyword>
<keyword evidence="1" id="KW-0175">Coiled coil</keyword>
<protein>
    <recommendedName>
        <fullName evidence="5">LysM domain-containing protein</fullName>
    </recommendedName>
</protein>
<name>A0ABU4JDY8_9FLAO</name>
<reference evidence="3 4" key="1">
    <citation type="submission" date="2023-11" db="EMBL/GenBank/DDBJ databases">
        <title>First isolation, identification, and characterization of non-pathogenic Epilithonimonas ginsengisoli isolated from diseased farmed rainbow trout (Oncorhynchus mykiss) in Chile.</title>
        <authorList>
            <person name="Miranda C.D."/>
            <person name="Irgang R."/>
            <person name="Concha C."/>
            <person name="Rojas R."/>
            <person name="Avendano R."/>
        </authorList>
    </citation>
    <scope>NUCLEOTIDE SEQUENCE [LARGE SCALE GENOMIC DNA]</scope>
    <source>
        <strain evidence="3 4">FP99</strain>
    </source>
</reference>